<evidence type="ECO:0000256" key="1">
    <source>
        <dbReference type="ARBA" id="ARBA00004141"/>
    </source>
</evidence>
<keyword evidence="5 7" id="KW-1133">Transmembrane helix</keyword>
<evidence type="ECO:0000259" key="8">
    <source>
        <dbReference type="Pfam" id="PF02397"/>
    </source>
</evidence>
<evidence type="ECO:0000256" key="3">
    <source>
        <dbReference type="ARBA" id="ARBA00022679"/>
    </source>
</evidence>
<comment type="subcellular location">
    <subcellularLocation>
        <location evidence="1">Membrane</location>
        <topology evidence="1">Multi-pass membrane protein</topology>
    </subcellularLocation>
</comment>
<keyword evidence="10" id="KW-1185">Reference proteome</keyword>
<dbReference type="EMBL" id="CP093442">
    <property type="protein sequence ID" value="UOF02262.1"/>
    <property type="molecule type" value="Genomic_DNA"/>
</dbReference>
<keyword evidence="4 7" id="KW-0812">Transmembrane</keyword>
<name>A0ABY4CBE3_9BACT</name>
<keyword evidence="3" id="KW-0808">Transferase</keyword>
<sequence>MKSIGPFLDRKYKLALICFDLMVLAFVSIVVNQLRLGLGPQEVLAQTQFWLLGIFVVLSFYIFGSYNLDQGLTKSSLLVKQLGAVLVALSSVVVINYILYIDRSGIFGRGILFGTVAGFFVVSLLSRILALNMVDSLRSKLSWLVLIDEKEKAYFEQDLKRFGFSGKIHFFNPLTSTVAQLDDCLNKAWSAVVVGVPASQMPKDFLSILVKAKFAGHGVIDLGRFYEKHWLKVPVFFLDPEWFISSEGFESITHPMALRIKRIFDILLSILIFIPALPVMLLAAIIIKLESPGPVVYSQVRTGKDDRRFVIYKFRSMRVDAEKAGAQWAQKNDSRITRVGKFIRLTRIDELPQLWNVLKGDMSFVGPRPERPEFNETLAKEIPYYNLRHMMRPGLTGWAQVLYPYGASIDDSREKLQYELYYAKHYNLLMDLLIFVKTIRVVLFGQGR</sequence>
<keyword evidence="6 7" id="KW-0472">Membrane</keyword>
<feature type="transmembrane region" description="Helical" evidence="7">
    <location>
        <begin position="12"/>
        <end position="31"/>
    </location>
</feature>
<feature type="transmembrane region" description="Helical" evidence="7">
    <location>
        <begin position="43"/>
        <end position="66"/>
    </location>
</feature>
<evidence type="ECO:0000256" key="7">
    <source>
        <dbReference type="SAM" id="Phobius"/>
    </source>
</evidence>
<dbReference type="PANTHER" id="PTHR30576">
    <property type="entry name" value="COLANIC BIOSYNTHESIS UDP-GLUCOSE LIPID CARRIER TRANSFERASE"/>
    <property type="match status" value="1"/>
</dbReference>
<feature type="transmembrane region" description="Helical" evidence="7">
    <location>
        <begin position="106"/>
        <end position="130"/>
    </location>
</feature>
<evidence type="ECO:0000256" key="2">
    <source>
        <dbReference type="ARBA" id="ARBA00006464"/>
    </source>
</evidence>
<feature type="transmembrane region" description="Helical" evidence="7">
    <location>
        <begin position="266"/>
        <end position="287"/>
    </location>
</feature>
<comment type="similarity">
    <text evidence="2">Belongs to the bacterial sugar transferase family.</text>
</comment>
<evidence type="ECO:0000256" key="6">
    <source>
        <dbReference type="ARBA" id="ARBA00023136"/>
    </source>
</evidence>
<protein>
    <submittedName>
        <fullName evidence="9">Exopolysaccharide biosynthesis polyprenyl glycosylphosphotransferase</fullName>
    </submittedName>
</protein>
<evidence type="ECO:0000313" key="9">
    <source>
        <dbReference type="EMBL" id="UOF02262.1"/>
    </source>
</evidence>
<gene>
    <name evidence="9" type="ORF">MNR06_04775</name>
</gene>
<dbReference type="RefSeq" id="WP_243539279.1">
    <property type="nucleotide sequence ID" value="NZ_CP093442.1"/>
</dbReference>
<dbReference type="PANTHER" id="PTHR30576:SF0">
    <property type="entry name" value="UNDECAPRENYL-PHOSPHATE N-ACETYLGALACTOSAMINYL 1-PHOSPHATE TRANSFERASE-RELATED"/>
    <property type="match status" value="1"/>
</dbReference>
<evidence type="ECO:0000256" key="5">
    <source>
        <dbReference type="ARBA" id="ARBA00022989"/>
    </source>
</evidence>
<accession>A0ABY4CBE3</accession>
<dbReference type="Proteomes" id="UP000830116">
    <property type="component" value="Chromosome"/>
</dbReference>
<evidence type="ECO:0000313" key="10">
    <source>
        <dbReference type="Proteomes" id="UP000830116"/>
    </source>
</evidence>
<feature type="transmembrane region" description="Helical" evidence="7">
    <location>
        <begin position="78"/>
        <end position="100"/>
    </location>
</feature>
<dbReference type="InterPro" id="IPR003362">
    <property type="entry name" value="Bact_transf"/>
</dbReference>
<dbReference type="Pfam" id="PF02397">
    <property type="entry name" value="Bac_transf"/>
    <property type="match status" value="1"/>
</dbReference>
<organism evidence="9 10">
    <name type="scientific">Bdellovibrio reynosensis</name>
    <dbReference type="NCBI Taxonomy" id="2835041"/>
    <lineage>
        <taxon>Bacteria</taxon>
        <taxon>Pseudomonadati</taxon>
        <taxon>Bdellovibrionota</taxon>
        <taxon>Bdellovibrionia</taxon>
        <taxon>Bdellovibrionales</taxon>
        <taxon>Pseudobdellovibrionaceae</taxon>
        <taxon>Bdellovibrio</taxon>
    </lineage>
</organism>
<reference evidence="9" key="1">
    <citation type="submission" date="2022-03" db="EMBL/GenBank/DDBJ databases">
        <title>Genome Identification and Characterization of new species Bdellovibrio reynosense LBG001 sp. nov. from a Mexico soil sample.</title>
        <authorList>
            <person name="Camilli A."/>
            <person name="Ajao Y."/>
            <person name="Guo X."/>
        </authorList>
    </citation>
    <scope>NUCLEOTIDE SEQUENCE</scope>
    <source>
        <strain evidence="9">LBG001</strain>
    </source>
</reference>
<feature type="domain" description="Bacterial sugar transferase" evidence="8">
    <location>
        <begin position="261"/>
        <end position="443"/>
    </location>
</feature>
<dbReference type="InterPro" id="IPR017475">
    <property type="entry name" value="EPS_sugar_tfrase"/>
</dbReference>
<dbReference type="NCBIfam" id="TIGR03025">
    <property type="entry name" value="EPS_sugtrans"/>
    <property type="match status" value="1"/>
</dbReference>
<proteinExistence type="inferred from homology"/>
<evidence type="ECO:0000256" key="4">
    <source>
        <dbReference type="ARBA" id="ARBA00022692"/>
    </source>
</evidence>